<evidence type="ECO:0000256" key="3">
    <source>
        <dbReference type="ARBA" id="ARBA00022960"/>
    </source>
</evidence>
<dbReference type="PANTHER" id="PTHR30474:SF1">
    <property type="entry name" value="PEPTIDOGLYCAN GLYCOSYLTRANSFERASE MRDB"/>
    <property type="match status" value="1"/>
</dbReference>
<dbReference type="NCBIfam" id="TIGR02210">
    <property type="entry name" value="rodA_shape"/>
    <property type="match status" value="1"/>
</dbReference>
<dbReference type="PANTHER" id="PTHR30474">
    <property type="entry name" value="CELL CYCLE PROTEIN"/>
    <property type="match status" value="1"/>
</dbReference>
<organism evidence="7 8">
    <name type="scientific">Spirobacillus cienkowskii</name>
    <dbReference type="NCBI Taxonomy" id="495820"/>
    <lineage>
        <taxon>Bacteria</taxon>
        <taxon>Pseudomonadati</taxon>
        <taxon>Bdellovibrionota</taxon>
        <taxon>Oligoflexia</taxon>
        <taxon>Silvanigrellales</taxon>
        <taxon>Spirobacillus</taxon>
    </lineage>
</organism>
<dbReference type="GO" id="GO:0015648">
    <property type="term" value="F:lipid-linked peptidoglycan transporter activity"/>
    <property type="evidence" value="ECO:0007669"/>
    <property type="project" value="TreeGrafter"/>
</dbReference>
<keyword evidence="2 6" id="KW-0812">Transmembrane</keyword>
<feature type="transmembrane region" description="Helical" evidence="6">
    <location>
        <begin position="187"/>
        <end position="207"/>
    </location>
</feature>
<dbReference type="AlphaFoldDB" id="A0A369KLU1"/>
<keyword evidence="5 6" id="KW-0472">Membrane</keyword>
<dbReference type="GO" id="GO:0008360">
    <property type="term" value="P:regulation of cell shape"/>
    <property type="evidence" value="ECO:0007669"/>
    <property type="project" value="UniProtKB-KW"/>
</dbReference>
<feature type="transmembrane region" description="Helical" evidence="6">
    <location>
        <begin position="46"/>
        <end position="65"/>
    </location>
</feature>
<evidence type="ECO:0000256" key="4">
    <source>
        <dbReference type="ARBA" id="ARBA00022989"/>
    </source>
</evidence>
<keyword evidence="3" id="KW-0133">Cell shape</keyword>
<dbReference type="EMBL" id="QOVW01000080">
    <property type="protein sequence ID" value="RDB35611.1"/>
    <property type="molecule type" value="Genomic_DNA"/>
</dbReference>
<evidence type="ECO:0000313" key="7">
    <source>
        <dbReference type="EMBL" id="RDB35611.1"/>
    </source>
</evidence>
<feature type="transmembrane region" description="Helical" evidence="6">
    <location>
        <begin position="116"/>
        <end position="135"/>
    </location>
</feature>
<dbReference type="Proteomes" id="UP000253934">
    <property type="component" value="Unassembled WGS sequence"/>
</dbReference>
<evidence type="ECO:0000313" key="8">
    <source>
        <dbReference type="Proteomes" id="UP000253934"/>
    </source>
</evidence>
<proteinExistence type="predicted"/>
<dbReference type="GO" id="GO:0051301">
    <property type="term" value="P:cell division"/>
    <property type="evidence" value="ECO:0007669"/>
    <property type="project" value="InterPro"/>
</dbReference>
<accession>A0A369KLU1</accession>
<dbReference type="GO" id="GO:0032153">
    <property type="term" value="C:cell division site"/>
    <property type="evidence" value="ECO:0007669"/>
    <property type="project" value="TreeGrafter"/>
</dbReference>
<keyword evidence="4 6" id="KW-1133">Transmembrane helix</keyword>
<comment type="subcellular location">
    <subcellularLocation>
        <location evidence="1">Membrane</location>
        <topology evidence="1">Multi-pass membrane protein</topology>
    </subcellularLocation>
</comment>
<dbReference type="GO" id="GO:0005886">
    <property type="term" value="C:plasma membrane"/>
    <property type="evidence" value="ECO:0007669"/>
    <property type="project" value="TreeGrafter"/>
</dbReference>
<evidence type="ECO:0000256" key="5">
    <source>
        <dbReference type="ARBA" id="ARBA00023136"/>
    </source>
</evidence>
<name>A0A369KLU1_9BACT</name>
<evidence type="ECO:0000256" key="1">
    <source>
        <dbReference type="ARBA" id="ARBA00004141"/>
    </source>
</evidence>
<feature type="transmembrane region" description="Helical" evidence="6">
    <location>
        <begin position="307"/>
        <end position="335"/>
    </location>
</feature>
<evidence type="ECO:0000256" key="2">
    <source>
        <dbReference type="ARBA" id="ARBA00022692"/>
    </source>
</evidence>
<feature type="transmembrane region" description="Helical" evidence="6">
    <location>
        <begin position="147"/>
        <end position="175"/>
    </location>
</feature>
<dbReference type="InterPro" id="IPR011923">
    <property type="entry name" value="RodA/MrdB"/>
</dbReference>
<protein>
    <submittedName>
        <fullName evidence="7">Rod shape-determining protein RodA</fullName>
    </submittedName>
</protein>
<feature type="transmembrane region" description="Helical" evidence="6">
    <location>
        <begin position="77"/>
        <end position="95"/>
    </location>
</feature>
<sequence>MVFLSFLKDKFKGTPWGIVLTAYSIIFIGLYNLYSATNAAYTPARFYDQMIFVLLGTLAAIFWGIMLDLKNIERLTILGYVIVCLMLLAVDIFGRSAKGAERWLVLGTIRIQPSEFAKLMIILIVARSFNLMKGFSDFTLTSLWRQIFYVGIPFVLILLQPDLGTASLVLLIASLQISTIKIRGKSLLYVFAITLTLAVIAWNFILYDYQKQRVLTFINPMLDPRGSGYHSIQSMIAVGSGGMWGQGFSQGTQAQLNFLPERHTDFAFSVWAEEHGFLGCLLLIFLFVVLIIQIFQTADRARDSFSALAAVGVGGFFLFHFVINISMVLGVFPVVGVPLTFFSYGGTHMVTALSCIGIVVAIERKRYLSTTSF</sequence>
<comment type="caution">
    <text evidence="7">The sequence shown here is derived from an EMBL/GenBank/DDBJ whole genome shotgun (WGS) entry which is preliminary data.</text>
</comment>
<keyword evidence="8" id="KW-1185">Reference proteome</keyword>
<evidence type="ECO:0000256" key="6">
    <source>
        <dbReference type="SAM" id="Phobius"/>
    </source>
</evidence>
<reference evidence="7" key="1">
    <citation type="submission" date="2018-04" db="EMBL/GenBank/DDBJ databases">
        <title>Draft genome sequence of the Candidatus Spirobacillus cienkowskii, a pathogen of freshwater Daphnia species, reconstructed from hemolymph metagenomic reads.</title>
        <authorList>
            <person name="Bresciani L."/>
            <person name="Lemos L.N."/>
            <person name="Wale N."/>
            <person name="Lin J.Y."/>
            <person name="Fernandes G.R."/>
            <person name="Duffy M.A."/>
            <person name="Rodrigues J.M."/>
        </authorList>
    </citation>
    <scope>NUCLEOTIDE SEQUENCE [LARGE SCALE GENOMIC DNA]</scope>
    <source>
        <strain evidence="7">Binning01</strain>
    </source>
</reference>
<feature type="transmembrane region" description="Helical" evidence="6">
    <location>
        <begin position="15"/>
        <end position="34"/>
    </location>
</feature>
<dbReference type="Pfam" id="PF01098">
    <property type="entry name" value="FTSW_RODA_SPOVE"/>
    <property type="match status" value="1"/>
</dbReference>
<gene>
    <name evidence="7" type="ORF">DCC88_09360</name>
</gene>
<dbReference type="InterPro" id="IPR001182">
    <property type="entry name" value="FtsW/RodA"/>
</dbReference>
<feature type="transmembrane region" description="Helical" evidence="6">
    <location>
        <begin position="276"/>
        <end position="295"/>
    </location>
</feature>
<feature type="transmembrane region" description="Helical" evidence="6">
    <location>
        <begin position="341"/>
        <end position="362"/>
    </location>
</feature>